<dbReference type="Pfam" id="PF01614">
    <property type="entry name" value="IclR_C"/>
    <property type="match status" value="1"/>
</dbReference>
<evidence type="ECO:0000313" key="10">
    <source>
        <dbReference type="Proteomes" id="UP000011723"/>
    </source>
</evidence>
<evidence type="ECO:0000256" key="2">
    <source>
        <dbReference type="ARBA" id="ARBA00023015"/>
    </source>
</evidence>
<dbReference type="PROSITE" id="PS51077">
    <property type="entry name" value="HTH_ICLR"/>
    <property type="match status" value="1"/>
</dbReference>
<dbReference type="SUPFAM" id="SSF46785">
    <property type="entry name" value="Winged helix' DNA-binding domain"/>
    <property type="match status" value="1"/>
</dbReference>
<dbReference type="AlphaFoldDB" id="M1NVM7"/>
<sequence length="266" mass="29273">MAGGNRDAGRTVTAKVLSILGAFEKEPRPLALTEIAELADLPVSTAHRLVGELAESAFIERNAEGRYQLGLRIWELSQNVGRQLREAAHPYVQDLYSLTGETSQLAVRDGDEALYITRVYGTRRVPRSSRAGGRLPLNATAVGKILLAFEEQWVRDSYLNLELPRTAGRAITNPARLATELEQVKEQGFAMTLEELRRGTCSIAVPVFHTGRIGAGLGLVLPTDRANTRERHLPALQAISARIEKATAHIPLETLINSHRFAPDRK</sequence>
<evidence type="ECO:0000259" key="7">
    <source>
        <dbReference type="PROSITE" id="PS51077"/>
    </source>
</evidence>
<dbReference type="Proteomes" id="UP000011723">
    <property type="component" value="Chromosome"/>
</dbReference>
<keyword evidence="10" id="KW-1185">Reference proteome</keyword>
<dbReference type="InterPro" id="IPR050707">
    <property type="entry name" value="HTH_MetabolicPath_Reg"/>
</dbReference>
<evidence type="ECO:0000259" key="8">
    <source>
        <dbReference type="PROSITE" id="PS51078"/>
    </source>
</evidence>
<dbReference type="SMART" id="SM00346">
    <property type="entry name" value="HTH_ICLR"/>
    <property type="match status" value="1"/>
</dbReference>
<keyword evidence="4" id="KW-0804">Transcription</keyword>
<dbReference type="GO" id="GO:0045892">
    <property type="term" value="P:negative regulation of DNA-templated transcription"/>
    <property type="evidence" value="ECO:0007669"/>
    <property type="project" value="TreeGrafter"/>
</dbReference>
<proteinExistence type="predicted"/>
<reference evidence="9 10" key="1">
    <citation type="journal article" date="2012" name="Stand. Genomic Sci.">
        <title>Genome sequence of the halotolerant bacterium Corynebacterium halotolerans type strain YIM 70093(T) (= DSM 44683(T)).</title>
        <authorList>
            <person name="Ruckert C."/>
            <person name="Albersmeier A."/>
            <person name="Al-Dilaimi A."/>
            <person name="Niehaus K."/>
            <person name="Szczepanowski R."/>
            <person name="Kalinowski J."/>
        </authorList>
    </citation>
    <scope>NUCLEOTIDE SEQUENCE [LARGE SCALE GENOMIC DNA]</scope>
    <source>
        <strain evidence="9">YIM 70093</strain>
    </source>
</reference>
<evidence type="ECO:0000256" key="6">
    <source>
        <dbReference type="ARBA" id="ARBA00070406"/>
    </source>
</evidence>
<dbReference type="PATRIC" id="fig|1121362.3.peg.532"/>
<dbReference type="OrthoDB" id="60629at2"/>
<dbReference type="eggNOG" id="COG1414">
    <property type="taxonomic scope" value="Bacteria"/>
</dbReference>
<protein>
    <recommendedName>
        <fullName evidence="6">Glycerol operon regulatory protein</fullName>
    </recommendedName>
</protein>
<feature type="domain" description="HTH iclR-type" evidence="7">
    <location>
        <begin position="10"/>
        <end position="71"/>
    </location>
</feature>
<dbReference type="Pfam" id="PF09339">
    <property type="entry name" value="HTH_IclR"/>
    <property type="match status" value="1"/>
</dbReference>
<dbReference type="InterPro" id="IPR036388">
    <property type="entry name" value="WH-like_DNA-bd_sf"/>
</dbReference>
<dbReference type="GO" id="GO:0003677">
    <property type="term" value="F:DNA binding"/>
    <property type="evidence" value="ECO:0007669"/>
    <property type="project" value="UniProtKB-KW"/>
</dbReference>
<dbReference type="InterPro" id="IPR029016">
    <property type="entry name" value="GAF-like_dom_sf"/>
</dbReference>
<dbReference type="InterPro" id="IPR005471">
    <property type="entry name" value="Tscrpt_reg_IclR_N"/>
</dbReference>
<name>M1NVM7_9CORY</name>
<dbReference type="Gene3D" id="1.10.10.10">
    <property type="entry name" value="Winged helix-like DNA-binding domain superfamily/Winged helix DNA-binding domain"/>
    <property type="match status" value="1"/>
</dbReference>
<dbReference type="GO" id="GO:0003700">
    <property type="term" value="F:DNA-binding transcription factor activity"/>
    <property type="evidence" value="ECO:0007669"/>
    <property type="project" value="TreeGrafter"/>
</dbReference>
<keyword evidence="1" id="KW-0319">Glycerol metabolism</keyword>
<evidence type="ECO:0000256" key="5">
    <source>
        <dbReference type="ARBA" id="ARBA00058938"/>
    </source>
</evidence>
<dbReference type="KEGG" id="chn:A605_02655"/>
<evidence type="ECO:0000313" key="9">
    <source>
        <dbReference type="EMBL" id="AGF71545.1"/>
    </source>
</evidence>
<gene>
    <name evidence="9" type="ORF">A605_02655</name>
</gene>
<dbReference type="Gene3D" id="3.30.450.40">
    <property type="match status" value="1"/>
</dbReference>
<dbReference type="PANTHER" id="PTHR30136">
    <property type="entry name" value="HELIX-TURN-HELIX TRANSCRIPTIONAL REGULATOR, ICLR FAMILY"/>
    <property type="match status" value="1"/>
</dbReference>
<keyword evidence="2" id="KW-0805">Transcription regulation</keyword>
<evidence type="ECO:0000256" key="1">
    <source>
        <dbReference type="ARBA" id="ARBA00022798"/>
    </source>
</evidence>
<dbReference type="EMBL" id="CP003697">
    <property type="protein sequence ID" value="AGF71545.1"/>
    <property type="molecule type" value="Genomic_DNA"/>
</dbReference>
<dbReference type="InterPro" id="IPR036390">
    <property type="entry name" value="WH_DNA-bd_sf"/>
</dbReference>
<dbReference type="InterPro" id="IPR014757">
    <property type="entry name" value="Tscrpt_reg_IclR_C"/>
</dbReference>
<keyword evidence="3" id="KW-0238">DNA-binding</keyword>
<dbReference type="GO" id="GO:0006071">
    <property type="term" value="P:glycerol metabolic process"/>
    <property type="evidence" value="ECO:0007669"/>
    <property type="project" value="UniProtKB-KW"/>
</dbReference>
<dbReference type="STRING" id="1121362.A605_02655"/>
<feature type="domain" description="IclR-ED" evidence="8">
    <location>
        <begin position="72"/>
        <end position="256"/>
    </location>
</feature>
<dbReference type="PROSITE" id="PS51078">
    <property type="entry name" value="ICLR_ED"/>
    <property type="match status" value="1"/>
</dbReference>
<dbReference type="PANTHER" id="PTHR30136:SF24">
    <property type="entry name" value="HTH-TYPE TRANSCRIPTIONAL REPRESSOR ALLR"/>
    <property type="match status" value="1"/>
</dbReference>
<dbReference type="HOGENOM" id="CLU_062618_7_0_11"/>
<dbReference type="FunFam" id="1.10.10.10:FF:000056">
    <property type="entry name" value="IclR family transcriptional regulator"/>
    <property type="match status" value="1"/>
</dbReference>
<organism evidence="9 10">
    <name type="scientific">Corynebacterium halotolerans YIM 70093 = DSM 44683</name>
    <dbReference type="NCBI Taxonomy" id="1121362"/>
    <lineage>
        <taxon>Bacteria</taxon>
        <taxon>Bacillati</taxon>
        <taxon>Actinomycetota</taxon>
        <taxon>Actinomycetes</taxon>
        <taxon>Mycobacteriales</taxon>
        <taxon>Corynebacteriaceae</taxon>
        <taxon>Corynebacterium</taxon>
    </lineage>
</organism>
<dbReference type="RefSeq" id="WP_015399967.1">
    <property type="nucleotide sequence ID" value="NC_020302.1"/>
</dbReference>
<evidence type="ECO:0000256" key="3">
    <source>
        <dbReference type="ARBA" id="ARBA00023125"/>
    </source>
</evidence>
<accession>M1NVM7</accession>
<evidence type="ECO:0000256" key="4">
    <source>
        <dbReference type="ARBA" id="ARBA00023163"/>
    </source>
</evidence>
<dbReference type="SUPFAM" id="SSF55781">
    <property type="entry name" value="GAF domain-like"/>
    <property type="match status" value="1"/>
</dbReference>
<comment type="function">
    <text evidence="5">May be an activator protein for the gylABX operon.</text>
</comment>